<dbReference type="AlphaFoldDB" id="A0A9P4THJ6"/>
<feature type="compositionally biased region" description="Low complexity" evidence="1">
    <location>
        <begin position="189"/>
        <end position="200"/>
    </location>
</feature>
<accession>A0A9P4THJ6</accession>
<gene>
    <name evidence="2" type="ORF">E8E13_009962</name>
</gene>
<evidence type="ECO:0000313" key="2">
    <source>
        <dbReference type="EMBL" id="KAF3004377.1"/>
    </source>
</evidence>
<feature type="region of interest" description="Disordered" evidence="1">
    <location>
        <begin position="398"/>
        <end position="426"/>
    </location>
</feature>
<comment type="caution">
    <text evidence="2">The sequence shown here is derived from an EMBL/GenBank/DDBJ whole genome shotgun (WGS) entry which is preliminary data.</text>
</comment>
<dbReference type="Proteomes" id="UP000801428">
    <property type="component" value="Unassembled WGS sequence"/>
</dbReference>
<sequence>MAPHTRQKGDLVVAVSKRTGEKYLTRTTYLSDQPSSQTQYLHYTDKSRTQICKCRQKQNHEKTYPMHHDDAYLASKILQYMALLNLETCLMSDFQHYISQRKMTWAINGIHAERFHYLGKTKDIVCRCNSPEHTSHKRVQNPEIQELCAEYFLSAQREVTCSRDQWRSVRSTAPDSRRTLSPTPPHPTQAPTIPTPTQNPAFEYDSPSMQHLLRAREARSLESRIRRSRAPSKTKTSKTKNKPSPSRPNSSSSDHSVFFKSGPNGEEDIPEEMWRASRPSVYLGQHGFESQVSTPIGSADTPVVRKVRFGDGGPRDSLAECEAGEDFAGVEEYSPAGVTQGHDTKQRGSHHDRFSFASGPTALDVDGTVEDRAGPRTGTAELPSADAAVELAGSSTYSRELSCHPPTLRELEGHNSYSYVASEAKR</sequence>
<feature type="region of interest" description="Disordered" evidence="1">
    <location>
        <begin position="218"/>
        <end position="269"/>
    </location>
</feature>
<feature type="compositionally biased region" description="Basic residues" evidence="1">
    <location>
        <begin position="226"/>
        <end position="241"/>
    </location>
</feature>
<evidence type="ECO:0000256" key="1">
    <source>
        <dbReference type="SAM" id="MobiDB-lite"/>
    </source>
</evidence>
<dbReference type="EMBL" id="SWKU01000008">
    <property type="protein sequence ID" value="KAF3004377.1"/>
    <property type="molecule type" value="Genomic_DNA"/>
</dbReference>
<feature type="compositionally biased region" description="Basic and acidic residues" evidence="1">
    <location>
        <begin position="342"/>
        <end position="354"/>
    </location>
</feature>
<feature type="compositionally biased region" description="Low complexity" evidence="1">
    <location>
        <begin position="242"/>
        <end position="261"/>
    </location>
</feature>
<protein>
    <submittedName>
        <fullName evidence="2">Uncharacterized protein</fullName>
    </submittedName>
</protein>
<feature type="region of interest" description="Disordered" evidence="1">
    <location>
        <begin position="163"/>
        <end position="204"/>
    </location>
</feature>
<evidence type="ECO:0000313" key="3">
    <source>
        <dbReference type="Proteomes" id="UP000801428"/>
    </source>
</evidence>
<keyword evidence="3" id="KW-1185">Reference proteome</keyword>
<proteinExistence type="predicted"/>
<name>A0A9P4THJ6_CURKU</name>
<dbReference type="OrthoDB" id="3688235at2759"/>
<feature type="region of interest" description="Disordered" evidence="1">
    <location>
        <begin position="335"/>
        <end position="386"/>
    </location>
</feature>
<organism evidence="2 3">
    <name type="scientific">Curvularia kusanoi</name>
    <name type="common">Cochliobolus kusanoi</name>
    <dbReference type="NCBI Taxonomy" id="90978"/>
    <lineage>
        <taxon>Eukaryota</taxon>
        <taxon>Fungi</taxon>
        <taxon>Dikarya</taxon>
        <taxon>Ascomycota</taxon>
        <taxon>Pezizomycotina</taxon>
        <taxon>Dothideomycetes</taxon>
        <taxon>Pleosporomycetidae</taxon>
        <taxon>Pleosporales</taxon>
        <taxon>Pleosporineae</taxon>
        <taxon>Pleosporaceae</taxon>
        <taxon>Curvularia</taxon>
    </lineage>
</organism>
<reference evidence="2" key="1">
    <citation type="submission" date="2019-04" db="EMBL/GenBank/DDBJ databases">
        <title>Sequencing of skin fungus with MAO and IRED activity.</title>
        <authorList>
            <person name="Marsaioli A.J."/>
            <person name="Bonatto J.M.C."/>
            <person name="Reis Junior O."/>
        </authorList>
    </citation>
    <scope>NUCLEOTIDE SEQUENCE</scope>
    <source>
        <strain evidence="2">30M1</strain>
    </source>
</reference>